<accession>Q2LQE9</accession>
<proteinExistence type="predicted"/>
<evidence type="ECO:0000313" key="3">
    <source>
        <dbReference type="Proteomes" id="UP000001933"/>
    </source>
</evidence>
<dbReference type="eggNOG" id="COG4420">
    <property type="taxonomic scope" value="Bacteria"/>
</dbReference>
<keyword evidence="1" id="KW-0812">Transmembrane</keyword>
<protein>
    <submittedName>
        <fullName evidence="2">Hypothetical membrane protein</fullName>
    </submittedName>
</protein>
<organism evidence="2 3">
    <name type="scientific">Syntrophus aciditrophicus (strain SB)</name>
    <dbReference type="NCBI Taxonomy" id="56780"/>
    <lineage>
        <taxon>Bacteria</taxon>
        <taxon>Pseudomonadati</taxon>
        <taxon>Thermodesulfobacteriota</taxon>
        <taxon>Syntrophia</taxon>
        <taxon>Syntrophales</taxon>
        <taxon>Syntrophaceae</taxon>
        <taxon>Syntrophus</taxon>
    </lineage>
</organism>
<reference evidence="2 3" key="1">
    <citation type="journal article" date="2007" name="Proc. Natl. Acad. Sci. U.S.A.">
        <title>The genome of Syntrophus aciditrophicus: life at the thermodynamic limit of microbial growth.</title>
        <authorList>
            <person name="McInerney M.J."/>
            <person name="Rohlin L."/>
            <person name="Mouttaki H."/>
            <person name="Kim U."/>
            <person name="Krupp R.S."/>
            <person name="Rios-Hernandez L."/>
            <person name="Sieber J."/>
            <person name="Struchtemeyer C.G."/>
            <person name="Bhattacharyya A."/>
            <person name="Campbell J.W."/>
            <person name="Gunsalus R.P."/>
        </authorList>
    </citation>
    <scope>NUCLEOTIDE SEQUENCE [LARGE SCALE GENOMIC DNA]</scope>
    <source>
        <strain evidence="2 3">SB</strain>
    </source>
</reference>
<dbReference type="InParanoid" id="Q2LQE9"/>
<dbReference type="EMBL" id="CP000252">
    <property type="protein sequence ID" value="ABC76090.1"/>
    <property type="molecule type" value="Genomic_DNA"/>
</dbReference>
<dbReference type="InterPro" id="IPR010406">
    <property type="entry name" value="DUF1003"/>
</dbReference>
<feature type="transmembrane region" description="Helical" evidence="1">
    <location>
        <begin position="76"/>
        <end position="98"/>
    </location>
</feature>
<dbReference type="KEGG" id="sat:SYN_02575"/>
<dbReference type="Proteomes" id="UP000001933">
    <property type="component" value="Chromosome"/>
</dbReference>
<gene>
    <name evidence="2" type="ORF">SYN_02575</name>
</gene>
<evidence type="ECO:0000256" key="1">
    <source>
        <dbReference type="SAM" id="Phobius"/>
    </source>
</evidence>
<name>Q2LQE9_SYNAS</name>
<dbReference type="Pfam" id="PF06210">
    <property type="entry name" value="DUF1003"/>
    <property type="match status" value="1"/>
</dbReference>
<dbReference type="HOGENOM" id="CLU_077948_2_3_7"/>
<feature type="transmembrane region" description="Helical" evidence="1">
    <location>
        <begin position="50"/>
        <end position="70"/>
    </location>
</feature>
<dbReference type="STRING" id="56780.SYN_02575"/>
<dbReference type="PANTHER" id="PTHR41386">
    <property type="entry name" value="INTEGRAL MEMBRANE PROTEIN-RELATED"/>
    <property type="match status" value="1"/>
</dbReference>
<keyword evidence="1" id="KW-1133">Transmembrane helix</keyword>
<dbReference type="AlphaFoldDB" id="Q2LQE9"/>
<dbReference type="PANTHER" id="PTHR41386:SF1">
    <property type="entry name" value="MEMBRANE PROTEIN"/>
    <property type="match status" value="1"/>
</dbReference>
<keyword evidence="3" id="KW-1185">Reference proteome</keyword>
<keyword evidence="1" id="KW-0472">Membrane</keyword>
<evidence type="ECO:0000313" key="2">
    <source>
        <dbReference type="EMBL" id="ABC76090.1"/>
    </source>
</evidence>
<sequence length="163" mass="18742">MNFMSSLRFPEPYQHRHPPVCNINELLQEKPTLSQKAADLIAGTVGSWRFLIIQSLLLAGWFILNLVAWITPWDPYPFIFMNLVLSLQSAYTASIVMISENRQAERDRLEAHHNYELNLKEEEELRAILDHLAAQDEALQEIHRRLAALQADREQAGGADRLP</sequence>